<dbReference type="SUPFAM" id="SSF48208">
    <property type="entry name" value="Six-hairpin glycosidases"/>
    <property type="match status" value="1"/>
</dbReference>
<evidence type="ECO:0000259" key="4">
    <source>
        <dbReference type="Pfam" id="PF17168"/>
    </source>
</evidence>
<protein>
    <recommendedName>
        <fullName evidence="7">Glutaminase A</fullName>
    </recommendedName>
</protein>
<accession>A0A839SCC2</accession>
<proteinExistence type="predicted"/>
<dbReference type="Pfam" id="PF16334">
    <property type="entry name" value="DUF4964"/>
    <property type="match status" value="1"/>
</dbReference>
<dbReference type="Proteomes" id="UP000539265">
    <property type="component" value="Unassembled WGS sequence"/>
</dbReference>
<dbReference type="Gene3D" id="2.60.120.260">
    <property type="entry name" value="Galactose-binding domain-like"/>
    <property type="match status" value="1"/>
</dbReference>
<feature type="domain" description="Glutaminase A N-terminal" evidence="4">
    <location>
        <begin position="261"/>
        <end position="483"/>
    </location>
</feature>
<dbReference type="InterPro" id="IPR008979">
    <property type="entry name" value="Galactose-bd-like_sf"/>
</dbReference>
<dbReference type="Pfam" id="PF17168">
    <property type="entry name" value="DUF5127"/>
    <property type="match status" value="1"/>
</dbReference>
<dbReference type="PANTHER" id="PTHR31987">
    <property type="entry name" value="GLUTAMINASE A-RELATED"/>
    <property type="match status" value="1"/>
</dbReference>
<dbReference type="AlphaFoldDB" id="A0A839SCC2"/>
<dbReference type="InterPro" id="IPR052743">
    <property type="entry name" value="Glutaminase_GtaA"/>
</dbReference>
<sequence length="838" mass="93282">MNKLTQTTQQAAMILKKRTKWPILIANMLLAFSASAQERKAPAYPLITHNPYFSVWSTTDDLAASTTTHWTGASQSLIGMISVDGLFYRFMGKEPAYFKTILPAADEKPYAIKYTETEPQGDWKALTYSAENWKSGMGRVGDIEGLDKTIWKTRDIWIRRNFTINSVQDINKLILKISHDDDAYVYLNGEEIFKKVGVTNDYGMIPVNKDKLKVGENVLAIHVVNTGGGARLDVGLVDQEKENLSNNILVAKQNSVNINATQTMYNFKCGKVDLDLTFTSPLLLNDLKILSRPVSYITCRVKANDNQAHQVKVYLSAATSLAVNRSSQEVTTSKLSTGSLSILKAGTTEQPVLQKKGDDLRIDWGYVYIAVPKSANATQFVTTEKGAANAFYSGNTTTSSKTGTGLALNTLLPFGKVGKTPVSKFIEVGYDDIYSIQYFGSNLRPWWNNDGKHTIENELGEAAATCNNVLAKCRAFNKNMYDDARKAGGEKYADLCVLAYRQSIAAHQLVKSPQGKLLWLSKENFSNGSINTVDVTYPSAPLYLLYNPRLLEGMLNGLFYYSESGKFDKDFAAHDLGTYPIANGQTYGEDMPVEESGNMIILTAAIARAEGNAAFAKPHWKTLSRWVNYLVNEGFDPKNQLCTDDFAGHLARNANLSVKAIVGIACYADLAAQLGDAQTAAKYRGIAKGMVAKWMKLAADNDHYALTFDDKGTWSQKYNLVWDKVLGLKLFPQEVYDKEIKYYLAKQEKFGLPLDSRKTYTKSDWILWTATFAGNQKDFVALIDPIYKYSLETPTRVPLSDWHETTDGKQVGFQARSVVGGYFMKLLYNKMTGKTQAR</sequence>
<reference evidence="5" key="1">
    <citation type="submission" date="2020-08" db="EMBL/GenBank/DDBJ databases">
        <title>Genomic Encyclopedia of Type Strains, Phase III (KMG-III): the genomes of soil and plant-associated and newly described type strains.</title>
        <authorList>
            <person name="Whitman W."/>
        </authorList>
    </citation>
    <scope>NUCLEOTIDE SEQUENCE [LARGE SCALE GENOMIC DNA]</scope>
    <source>
        <strain evidence="5">CECT 8628</strain>
    </source>
</reference>
<dbReference type="PANTHER" id="PTHR31987:SF1">
    <property type="entry name" value="GLUTAMINASE A"/>
    <property type="match status" value="1"/>
</dbReference>
<feature type="domain" description="DUF4964" evidence="2">
    <location>
        <begin position="35"/>
        <end position="102"/>
    </location>
</feature>
<feature type="signal peptide" evidence="1">
    <location>
        <begin position="1"/>
        <end position="36"/>
    </location>
</feature>
<dbReference type="Pfam" id="PF16335">
    <property type="entry name" value="GtaA_6_Hairpin"/>
    <property type="match status" value="1"/>
</dbReference>
<dbReference type="SUPFAM" id="SSF49785">
    <property type="entry name" value="Galactose-binding domain-like"/>
    <property type="match status" value="1"/>
</dbReference>
<dbReference type="InterPro" id="IPR033433">
    <property type="entry name" value="GtaA_N"/>
</dbReference>
<gene>
    <name evidence="5" type="ORF">FHS11_001391</name>
</gene>
<dbReference type="GO" id="GO:0005975">
    <property type="term" value="P:carbohydrate metabolic process"/>
    <property type="evidence" value="ECO:0007669"/>
    <property type="project" value="InterPro"/>
</dbReference>
<dbReference type="InterPro" id="IPR012341">
    <property type="entry name" value="6hp_glycosidase-like_sf"/>
</dbReference>
<comment type="caution">
    <text evidence="5">The sequence shown here is derived from an EMBL/GenBank/DDBJ whole genome shotgun (WGS) entry which is preliminary data.</text>
</comment>
<evidence type="ECO:0000259" key="3">
    <source>
        <dbReference type="Pfam" id="PF16335"/>
    </source>
</evidence>
<keyword evidence="6" id="KW-1185">Reference proteome</keyword>
<feature type="domain" description="Glutaminase A central" evidence="3">
    <location>
        <begin position="489"/>
        <end position="826"/>
    </location>
</feature>
<dbReference type="RefSeq" id="WP_232010711.1">
    <property type="nucleotide sequence ID" value="NZ_AP017313.1"/>
</dbReference>
<evidence type="ECO:0000259" key="2">
    <source>
        <dbReference type="Pfam" id="PF16334"/>
    </source>
</evidence>
<keyword evidence="1" id="KW-0732">Signal</keyword>
<evidence type="ECO:0000313" key="5">
    <source>
        <dbReference type="EMBL" id="MBB3054974.1"/>
    </source>
</evidence>
<name>A0A839SCC2_9SPHI</name>
<dbReference type="InterPro" id="IPR032515">
    <property type="entry name" value="DUF4964"/>
</dbReference>
<feature type="chain" id="PRO_5032402660" description="Glutaminase A" evidence="1">
    <location>
        <begin position="37"/>
        <end position="838"/>
    </location>
</feature>
<dbReference type="InterPro" id="IPR008928">
    <property type="entry name" value="6-hairpin_glycosidase_sf"/>
</dbReference>
<dbReference type="InterPro" id="IPR032514">
    <property type="entry name" value="GtaA_central"/>
</dbReference>
<organism evidence="5 6">
    <name type="scientific">Mucilaginibacter gotjawali</name>
    <dbReference type="NCBI Taxonomy" id="1550579"/>
    <lineage>
        <taxon>Bacteria</taxon>
        <taxon>Pseudomonadati</taxon>
        <taxon>Bacteroidota</taxon>
        <taxon>Sphingobacteriia</taxon>
        <taxon>Sphingobacteriales</taxon>
        <taxon>Sphingobacteriaceae</taxon>
        <taxon>Mucilaginibacter</taxon>
    </lineage>
</organism>
<dbReference type="EMBL" id="JACHWX010000003">
    <property type="protein sequence ID" value="MBB3054974.1"/>
    <property type="molecule type" value="Genomic_DNA"/>
</dbReference>
<dbReference type="Gene3D" id="1.50.10.10">
    <property type="match status" value="1"/>
</dbReference>
<evidence type="ECO:0008006" key="7">
    <source>
        <dbReference type="Google" id="ProtNLM"/>
    </source>
</evidence>
<evidence type="ECO:0000256" key="1">
    <source>
        <dbReference type="SAM" id="SignalP"/>
    </source>
</evidence>
<evidence type="ECO:0000313" key="6">
    <source>
        <dbReference type="Proteomes" id="UP000539265"/>
    </source>
</evidence>